<proteinExistence type="predicted"/>
<dbReference type="InterPro" id="IPR052059">
    <property type="entry name" value="CR_Ser/Thr_kinase"/>
</dbReference>
<accession>A0A978VEM8</accession>
<evidence type="ECO:0000313" key="6">
    <source>
        <dbReference type="Proteomes" id="UP000813462"/>
    </source>
</evidence>
<gene>
    <name evidence="5" type="ORF">FEM48_Zijuj05G0112600</name>
</gene>
<reference evidence="5" key="1">
    <citation type="journal article" date="2021" name="Front. Plant Sci.">
        <title>Chromosome-Scale Genome Assembly for Chinese Sour Jujube and Insights Into Its Genome Evolution and Domestication Signature.</title>
        <authorList>
            <person name="Shen L.-Y."/>
            <person name="Luo H."/>
            <person name="Wang X.-L."/>
            <person name="Wang X.-M."/>
            <person name="Qiu X.-J."/>
            <person name="Liu H."/>
            <person name="Zhou S.-S."/>
            <person name="Jia K.-H."/>
            <person name="Nie S."/>
            <person name="Bao Y.-T."/>
            <person name="Zhang R.-G."/>
            <person name="Yun Q.-Z."/>
            <person name="Chai Y.-H."/>
            <person name="Lu J.-Y."/>
            <person name="Li Y."/>
            <person name="Zhao S.-W."/>
            <person name="Mao J.-F."/>
            <person name="Jia S.-G."/>
            <person name="Mao Y.-M."/>
        </authorList>
    </citation>
    <scope>NUCLEOTIDE SEQUENCE</scope>
    <source>
        <strain evidence="5">AT0</strain>
        <tissue evidence="5">Leaf</tissue>
    </source>
</reference>
<evidence type="ECO:0000256" key="1">
    <source>
        <dbReference type="ARBA" id="ARBA00022679"/>
    </source>
</evidence>
<dbReference type="Proteomes" id="UP000813462">
    <property type="component" value="Unassembled WGS sequence"/>
</dbReference>
<dbReference type="EMBL" id="JAEACU010000005">
    <property type="protein sequence ID" value="KAH7528817.1"/>
    <property type="molecule type" value="Genomic_DNA"/>
</dbReference>
<sequence length="108" mass="11931">MELVDQKLGSAFNKEEVIKVALLCTNPSPTLRPNISAVLSMLEGRTVVPELIMGPSIYGDQLRLADLRDQLNQIVQGSSEFQSLMTSKIHSSAAFSQDLYPISHYSHI</sequence>
<evidence type="ECO:0000256" key="3">
    <source>
        <dbReference type="ARBA" id="ARBA00022777"/>
    </source>
</evidence>
<dbReference type="PANTHER" id="PTHR47973">
    <property type="entry name" value="CYSTEINE-RICH RECEPTOR-LIKE PROTEIN KINASE 3"/>
    <property type="match status" value="1"/>
</dbReference>
<name>A0A978VEM8_ZIZJJ</name>
<dbReference type="AlphaFoldDB" id="A0A978VEM8"/>
<keyword evidence="1" id="KW-0808">Transferase</keyword>
<dbReference type="GO" id="GO:0005524">
    <property type="term" value="F:ATP binding"/>
    <property type="evidence" value="ECO:0007669"/>
    <property type="project" value="UniProtKB-KW"/>
</dbReference>
<protein>
    <submittedName>
        <fullName evidence="5">Uncharacterized protein</fullName>
    </submittedName>
</protein>
<dbReference type="GO" id="GO:0016301">
    <property type="term" value="F:kinase activity"/>
    <property type="evidence" value="ECO:0007669"/>
    <property type="project" value="UniProtKB-KW"/>
</dbReference>
<evidence type="ECO:0000256" key="2">
    <source>
        <dbReference type="ARBA" id="ARBA00022741"/>
    </source>
</evidence>
<evidence type="ECO:0000256" key="4">
    <source>
        <dbReference type="ARBA" id="ARBA00022840"/>
    </source>
</evidence>
<organism evidence="5 6">
    <name type="scientific">Ziziphus jujuba var. spinosa</name>
    <dbReference type="NCBI Taxonomy" id="714518"/>
    <lineage>
        <taxon>Eukaryota</taxon>
        <taxon>Viridiplantae</taxon>
        <taxon>Streptophyta</taxon>
        <taxon>Embryophyta</taxon>
        <taxon>Tracheophyta</taxon>
        <taxon>Spermatophyta</taxon>
        <taxon>Magnoliopsida</taxon>
        <taxon>eudicotyledons</taxon>
        <taxon>Gunneridae</taxon>
        <taxon>Pentapetalae</taxon>
        <taxon>rosids</taxon>
        <taxon>fabids</taxon>
        <taxon>Rosales</taxon>
        <taxon>Rhamnaceae</taxon>
        <taxon>Paliureae</taxon>
        <taxon>Ziziphus</taxon>
    </lineage>
</organism>
<keyword evidence="3" id="KW-0418">Kinase</keyword>
<keyword evidence="4" id="KW-0067">ATP-binding</keyword>
<evidence type="ECO:0000313" key="5">
    <source>
        <dbReference type="EMBL" id="KAH7528817.1"/>
    </source>
</evidence>
<keyword evidence="2" id="KW-0547">Nucleotide-binding</keyword>
<comment type="caution">
    <text evidence="5">The sequence shown here is derived from an EMBL/GenBank/DDBJ whole genome shotgun (WGS) entry which is preliminary data.</text>
</comment>